<dbReference type="Proteomes" id="UP001284601">
    <property type="component" value="Unassembled WGS sequence"/>
</dbReference>
<evidence type="ECO:0000313" key="8">
    <source>
        <dbReference type="Proteomes" id="UP001284601"/>
    </source>
</evidence>
<dbReference type="PANTHER" id="PTHR30146">
    <property type="entry name" value="LACI-RELATED TRANSCRIPTIONAL REPRESSOR"/>
    <property type="match status" value="1"/>
</dbReference>
<keyword evidence="8" id="KW-1185">Reference proteome</keyword>
<dbReference type="Gene3D" id="1.10.260.40">
    <property type="entry name" value="lambda repressor-like DNA-binding domains"/>
    <property type="match status" value="1"/>
</dbReference>
<dbReference type="CDD" id="cd01392">
    <property type="entry name" value="HTH_LacI"/>
    <property type="match status" value="1"/>
</dbReference>
<name>A0ABU4HTW4_9ACTN</name>
<protein>
    <submittedName>
        <fullName evidence="7">LacI family DNA-binding transcriptional regulator</fullName>
    </submittedName>
</protein>
<dbReference type="Gene3D" id="3.40.50.2300">
    <property type="match status" value="2"/>
</dbReference>
<organism evidence="7 8">
    <name type="scientific">Conexibacter stalactiti</name>
    <dbReference type="NCBI Taxonomy" id="1940611"/>
    <lineage>
        <taxon>Bacteria</taxon>
        <taxon>Bacillati</taxon>
        <taxon>Actinomycetota</taxon>
        <taxon>Thermoleophilia</taxon>
        <taxon>Solirubrobacterales</taxon>
        <taxon>Conexibacteraceae</taxon>
        <taxon>Conexibacter</taxon>
    </lineage>
</organism>
<dbReference type="InterPro" id="IPR028082">
    <property type="entry name" value="Peripla_BP_I"/>
</dbReference>
<dbReference type="RefSeq" id="WP_318598616.1">
    <property type="nucleotide sequence ID" value="NZ_JAWSTH010000050.1"/>
</dbReference>
<dbReference type="InterPro" id="IPR010982">
    <property type="entry name" value="Lambda_DNA-bd_dom_sf"/>
</dbReference>
<dbReference type="EMBL" id="JAWSTH010000050">
    <property type="protein sequence ID" value="MDW5596234.1"/>
    <property type="molecule type" value="Genomic_DNA"/>
</dbReference>
<dbReference type="SUPFAM" id="SSF53822">
    <property type="entry name" value="Periplasmic binding protein-like I"/>
    <property type="match status" value="1"/>
</dbReference>
<sequence>MTPPTETKTPARATTTATTKTTKTPAQATKAVTLLDVATRAGVDRSVVSRVLRDDPRLNIREETRERVLEAVRALDYRPNALARSLRTRRADTYGLLIPDFGNPVYASIIQGAESAAIARDCVLMTGSVGAGAEQAAHHLDVIGRGRVDGLLLAGDHTDRAQLDELDRRGIPWLLVNRRLPRARRWVVLDDEEAAGLAVRHLIGLGHERIAHVAGPRDADTARRRMRGWRTAMRAAGLATPARAVVVSDYTPEGGARATRELLARAERPTAVLVANVAAAIGTLSAAAEAGVRVPEELSVVAVHDLPLAAVLRPALTTVRTPLERLGARAIELLASTAPDAPIEEVVDGELELVERASTAPPAASS</sequence>
<keyword evidence="1" id="KW-0678">Repressor</keyword>
<reference evidence="7 8" key="2">
    <citation type="submission" date="2023-10" db="EMBL/GenBank/DDBJ databases">
        <authorList>
            <person name="Han X.F."/>
        </authorList>
    </citation>
    <scope>NUCLEOTIDE SEQUENCE [LARGE SCALE GENOMIC DNA]</scope>
    <source>
        <strain evidence="7 8">KCTC 39840</strain>
    </source>
</reference>
<keyword evidence="3 7" id="KW-0238">DNA-binding</keyword>
<dbReference type="InterPro" id="IPR046335">
    <property type="entry name" value="LacI/GalR-like_sensor"/>
</dbReference>
<reference evidence="8" key="1">
    <citation type="submission" date="2023-07" db="EMBL/GenBank/DDBJ databases">
        <title>Conexibacter stalactiti sp. nov., isolated from stalactites in a lava cave and emended description of the genus Conexibacter.</title>
        <authorList>
            <person name="Lee S.D."/>
        </authorList>
    </citation>
    <scope>NUCLEOTIDE SEQUENCE [LARGE SCALE GENOMIC DNA]</scope>
    <source>
        <strain evidence="8">KCTC 39840</strain>
    </source>
</reference>
<evidence type="ECO:0000256" key="2">
    <source>
        <dbReference type="ARBA" id="ARBA00023015"/>
    </source>
</evidence>
<feature type="region of interest" description="Disordered" evidence="5">
    <location>
        <begin position="1"/>
        <end position="26"/>
    </location>
</feature>
<gene>
    <name evidence="7" type="ORF">R7226_17935</name>
</gene>
<feature type="domain" description="HTH lacI-type" evidence="6">
    <location>
        <begin position="32"/>
        <end position="88"/>
    </location>
</feature>
<dbReference type="SMART" id="SM00354">
    <property type="entry name" value="HTH_LACI"/>
    <property type="match status" value="1"/>
</dbReference>
<dbReference type="CDD" id="cd06267">
    <property type="entry name" value="PBP1_LacI_sugar_binding-like"/>
    <property type="match status" value="1"/>
</dbReference>
<evidence type="ECO:0000256" key="3">
    <source>
        <dbReference type="ARBA" id="ARBA00023125"/>
    </source>
</evidence>
<accession>A0ABU4HTW4</accession>
<evidence type="ECO:0000256" key="5">
    <source>
        <dbReference type="SAM" id="MobiDB-lite"/>
    </source>
</evidence>
<evidence type="ECO:0000313" key="7">
    <source>
        <dbReference type="EMBL" id="MDW5596234.1"/>
    </source>
</evidence>
<dbReference type="SUPFAM" id="SSF47413">
    <property type="entry name" value="lambda repressor-like DNA-binding domains"/>
    <property type="match status" value="1"/>
</dbReference>
<dbReference type="PANTHER" id="PTHR30146:SF148">
    <property type="entry name" value="HTH-TYPE TRANSCRIPTIONAL REPRESSOR PURR-RELATED"/>
    <property type="match status" value="1"/>
</dbReference>
<dbReference type="InterPro" id="IPR000843">
    <property type="entry name" value="HTH_LacI"/>
</dbReference>
<evidence type="ECO:0000256" key="4">
    <source>
        <dbReference type="ARBA" id="ARBA00023163"/>
    </source>
</evidence>
<evidence type="ECO:0000256" key="1">
    <source>
        <dbReference type="ARBA" id="ARBA00022491"/>
    </source>
</evidence>
<dbReference type="PROSITE" id="PS50932">
    <property type="entry name" value="HTH_LACI_2"/>
    <property type="match status" value="1"/>
</dbReference>
<keyword evidence="4" id="KW-0804">Transcription</keyword>
<evidence type="ECO:0000259" key="6">
    <source>
        <dbReference type="PROSITE" id="PS50932"/>
    </source>
</evidence>
<dbReference type="Pfam" id="PF13377">
    <property type="entry name" value="Peripla_BP_3"/>
    <property type="match status" value="1"/>
</dbReference>
<keyword evidence="2" id="KW-0805">Transcription regulation</keyword>
<dbReference type="Pfam" id="PF00356">
    <property type="entry name" value="LacI"/>
    <property type="match status" value="1"/>
</dbReference>
<proteinExistence type="predicted"/>
<comment type="caution">
    <text evidence="7">The sequence shown here is derived from an EMBL/GenBank/DDBJ whole genome shotgun (WGS) entry which is preliminary data.</text>
</comment>
<dbReference type="GO" id="GO:0003677">
    <property type="term" value="F:DNA binding"/>
    <property type="evidence" value="ECO:0007669"/>
    <property type="project" value="UniProtKB-KW"/>
</dbReference>